<keyword evidence="2" id="KW-1185">Reference proteome</keyword>
<dbReference type="EMBL" id="JANHOG010000548">
    <property type="protein sequence ID" value="KAJ3553364.1"/>
    <property type="molecule type" value="Genomic_DNA"/>
</dbReference>
<sequence>MSVSLAYYIVNNNFLHVADISGGGSSPGNAVIAQTKNIPETFNQQWQLAIKSFNLSSSLYTASLQALGPTSFAVPSGGNVVIGNSEVDWFIQTVTAPFGGAASFRIGQSPTGPFWTAQPNATQQIQLKANDNGEDQLWTFIEVVVPGVLV</sequence>
<name>A0ACC1T5E3_9APHY</name>
<dbReference type="Proteomes" id="UP001148662">
    <property type="component" value="Unassembled WGS sequence"/>
</dbReference>
<evidence type="ECO:0000313" key="1">
    <source>
        <dbReference type="EMBL" id="KAJ3553364.1"/>
    </source>
</evidence>
<proteinExistence type="predicted"/>
<gene>
    <name evidence="1" type="ORF">NM688_g3653</name>
</gene>
<comment type="caution">
    <text evidence="1">The sequence shown here is derived from an EMBL/GenBank/DDBJ whole genome shotgun (WGS) entry which is preliminary data.</text>
</comment>
<protein>
    <submittedName>
        <fullName evidence="1">Uncharacterized protein</fullName>
    </submittedName>
</protein>
<evidence type="ECO:0000313" key="2">
    <source>
        <dbReference type="Proteomes" id="UP001148662"/>
    </source>
</evidence>
<accession>A0ACC1T5E3</accession>
<reference evidence="1" key="1">
    <citation type="submission" date="2022-07" db="EMBL/GenBank/DDBJ databases">
        <title>Genome Sequence of Phlebia brevispora.</title>
        <authorList>
            <person name="Buettner E."/>
        </authorList>
    </citation>
    <scope>NUCLEOTIDE SEQUENCE</scope>
    <source>
        <strain evidence="1">MPL23</strain>
    </source>
</reference>
<organism evidence="1 2">
    <name type="scientific">Phlebia brevispora</name>
    <dbReference type="NCBI Taxonomy" id="194682"/>
    <lineage>
        <taxon>Eukaryota</taxon>
        <taxon>Fungi</taxon>
        <taxon>Dikarya</taxon>
        <taxon>Basidiomycota</taxon>
        <taxon>Agaricomycotina</taxon>
        <taxon>Agaricomycetes</taxon>
        <taxon>Polyporales</taxon>
        <taxon>Meruliaceae</taxon>
        <taxon>Phlebia</taxon>
    </lineage>
</organism>